<sequence>MNKLDLNLKEVHNELVEFLRENFKKAGFSKAVLGLSGGIDSALVAYLLRDALGKENILAIMMPYKSSNPDSLNHAKLVIEDLKINSKTIEITDMIDAYFKNEKEASSLRMGNKMARERMSILFDYSSKENALVVGTSNKTEIYLGYSTQFGDSACALNPIGDLYKTNIWDLSRYLKIPNELIEKKPSADLWEGQTDEQEMGLTYKEADQVLYRMLEENKTVEEVLGEGFNKDLVDNIVRRMNRSEYKRRMPLIAKIKR</sequence>
<feature type="binding site" evidence="8">
    <location>
        <position position="187"/>
    </location>
    <ligand>
        <name>ATP</name>
        <dbReference type="ChEBI" id="CHEBI:30616"/>
    </ligand>
</feature>
<evidence type="ECO:0000256" key="1">
    <source>
        <dbReference type="ARBA" id="ARBA00005859"/>
    </source>
</evidence>
<dbReference type="InterPro" id="IPR014729">
    <property type="entry name" value="Rossmann-like_a/b/a_fold"/>
</dbReference>
<evidence type="ECO:0000256" key="6">
    <source>
        <dbReference type="ARBA" id="ARBA00022842"/>
    </source>
</evidence>
<evidence type="ECO:0000256" key="9">
    <source>
        <dbReference type="RuleBase" id="RU003811"/>
    </source>
</evidence>
<evidence type="ECO:0000256" key="7">
    <source>
        <dbReference type="ARBA" id="ARBA00023027"/>
    </source>
</evidence>
<comment type="pathway">
    <text evidence="8">Cofactor biosynthesis; NAD(+) biosynthesis; NAD(+) from deamido-NAD(+) (ammonia route): step 1/1.</text>
</comment>
<gene>
    <name evidence="8" type="primary">nadE</name>
    <name evidence="11" type="ORF">RN98_05395</name>
</gene>
<keyword evidence="3 8" id="KW-0479">Metal-binding</keyword>
<evidence type="ECO:0000313" key="12">
    <source>
        <dbReference type="Proteomes" id="UP000063147"/>
    </source>
</evidence>
<accession>A0A0M3US25</accession>
<dbReference type="GO" id="GO:0005737">
    <property type="term" value="C:cytoplasm"/>
    <property type="evidence" value="ECO:0007669"/>
    <property type="project" value="InterPro"/>
</dbReference>
<comment type="subunit">
    <text evidence="8">Homodimer.</text>
</comment>
<dbReference type="InterPro" id="IPR022310">
    <property type="entry name" value="NAD/GMP_synthase"/>
</dbReference>
<evidence type="ECO:0000256" key="2">
    <source>
        <dbReference type="ARBA" id="ARBA00022598"/>
    </source>
</evidence>
<dbReference type="CDD" id="cd00553">
    <property type="entry name" value="NAD_synthase"/>
    <property type="match status" value="1"/>
</dbReference>
<dbReference type="PATRIC" id="fig|76859.3.peg.1075"/>
<feature type="binding site" evidence="8">
    <location>
        <position position="40"/>
    </location>
    <ligand>
        <name>Mg(2+)</name>
        <dbReference type="ChEBI" id="CHEBI:18420"/>
    </ligand>
</feature>
<dbReference type="GO" id="GO:0009435">
    <property type="term" value="P:NAD+ biosynthetic process"/>
    <property type="evidence" value="ECO:0007669"/>
    <property type="project" value="UniProtKB-UniRule"/>
</dbReference>
<dbReference type="NCBIfam" id="NF010587">
    <property type="entry name" value="PRK13980.1"/>
    <property type="match status" value="1"/>
</dbReference>
<keyword evidence="6 8" id="KW-0460">Magnesium</keyword>
<dbReference type="GO" id="GO:0046872">
    <property type="term" value="F:metal ion binding"/>
    <property type="evidence" value="ECO:0007669"/>
    <property type="project" value="UniProtKB-KW"/>
</dbReference>
<feature type="binding site" evidence="8">
    <location>
        <position position="141"/>
    </location>
    <ligand>
        <name>Mg(2+)</name>
        <dbReference type="ChEBI" id="CHEBI:18420"/>
    </ligand>
</feature>
<dbReference type="AlphaFoldDB" id="A0A0M3US25"/>
<comment type="caution">
    <text evidence="8">Lacks conserved residue(s) required for the propagation of feature annotation.</text>
</comment>
<evidence type="ECO:0000256" key="3">
    <source>
        <dbReference type="ARBA" id="ARBA00022723"/>
    </source>
</evidence>
<keyword evidence="5 8" id="KW-0067">ATP-binding</keyword>
<evidence type="ECO:0000256" key="5">
    <source>
        <dbReference type="ARBA" id="ARBA00022840"/>
    </source>
</evidence>
<dbReference type="GO" id="GO:0003952">
    <property type="term" value="F:NAD+ synthase (glutamine-hydrolyzing) activity"/>
    <property type="evidence" value="ECO:0007669"/>
    <property type="project" value="InterPro"/>
</dbReference>
<dbReference type="GO" id="GO:0005524">
    <property type="term" value="F:ATP binding"/>
    <property type="evidence" value="ECO:0007669"/>
    <property type="project" value="UniProtKB-UniRule"/>
</dbReference>
<dbReference type="PANTHER" id="PTHR23090">
    <property type="entry name" value="NH 3 /GLUTAMINE-DEPENDENT NAD + SYNTHETASE"/>
    <property type="match status" value="1"/>
</dbReference>
<feature type="binding site" evidence="8">
    <location>
        <position position="165"/>
    </location>
    <ligand>
        <name>ATP</name>
        <dbReference type="ChEBI" id="CHEBI:30616"/>
    </ligand>
</feature>
<name>A0A0M3US25_9FUSO</name>
<dbReference type="InterPro" id="IPR022926">
    <property type="entry name" value="NH(3)-dep_NAD(+)_synth"/>
</dbReference>
<keyword evidence="4 8" id="KW-0547">Nucleotide-binding</keyword>
<dbReference type="RefSeq" id="WP_060676081.1">
    <property type="nucleotide sequence ID" value="NZ_CP012713.1"/>
</dbReference>
<dbReference type="GO" id="GO:0008795">
    <property type="term" value="F:NAD+ synthase activity"/>
    <property type="evidence" value="ECO:0007669"/>
    <property type="project" value="UniProtKB-UniRule"/>
</dbReference>
<dbReference type="UniPathway" id="UPA00253">
    <property type="reaction ID" value="UER00333"/>
</dbReference>
<dbReference type="EC" id="6.3.1.5" evidence="8 10"/>
<feature type="binding site" evidence="8">
    <location>
        <position position="136"/>
    </location>
    <ligand>
        <name>ATP</name>
        <dbReference type="ChEBI" id="CHEBI:30616"/>
    </ligand>
</feature>
<comment type="catalytic activity">
    <reaction evidence="8 10">
        <text>deamido-NAD(+) + NH4(+) + ATP = AMP + diphosphate + NAD(+) + H(+)</text>
        <dbReference type="Rhea" id="RHEA:21188"/>
        <dbReference type="ChEBI" id="CHEBI:15378"/>
        <dbReference type="ChEBI" id="CHEBI:28938"/>
        <dbReference type="ChEBI" id="CHEBI:30616"/>
        <dbReference type="ChEBI" id="CHEBI:33019"/>
        <dbReference type="ChEBI" id="CHEBI:57540"/>
        <dbReference type="ChEBI" id="CHEBI:58437"/>
        <dbReference type="ChEBI" id="CHEBI:456215"/>
        <dbReference type="EC" id="6.3.1.5"/>
    </reaction>
</comment>
<dbReference type="PANTHER" id="PTHR23090:SF9">
    <property type="entry name" value="GLUTAMINE-DEPENDENT NAD(+) SYNTHETASE"/>
    <property type="match status" value="1"/>
</dbReference>
<organism evidence="11">
    <name type="scientific">Fusobacterium animalis</name>
    <dbReference type="NCBI Taxonomy" id="76859"/>
    <lineage>
        <taxon>Bacteria</taxon>
        <taxon>Fusobacteriati</taxon>
        <taxon>Fusobacteriota</taxon>
        <taxon>Fusobacteriia</taxon>
        <taxon>Fusobacteriales</taxon>
        <taxon>Fusobacteriaceae</taxon>
        <taxon>Fusobacterium</taxon>
    </lineage>
</organism>
<dbReference type="GO" id="GO:0004359">
    <property type="term" value="F:glutaminase activity"/>
    <property type="evidence" value="ECO:0007669"/>
    <property type="project" value="InterPro"/>
</dbReference>
<dbReference type="Gene3D" id="3.40.50.620">
    <property type="entry name" value="HUPs"/>
    <property type="match status" value="1"/>
</dbReference>
<comment type="similarity">
    <text evidence="1 8 9">Belongs to the NAD synthetase family.</text>
</comment>
<reference evidence="11 12" key="1">
    <citation type="submission" date="2015-09" db="EMBL/GenBank/DDBJ databases">
        <authorList>
            <person name="Jackson K.R."/>
            <person name="Lunt B.L."/>
            <person name="Fisher J.N.B."/>
            <person name="Gardner A.V."/>
            <person name="Bailey M.E."/>
            <person name="Deus L.M."/>
            <person name="Earl A.S."/>
            <person name="Gibby P.D."/>
            <person name="Hartmann K.A."/>
            <person name="Liu J.E."/>
            <person name="Manci A.M."/>
            <person name="Nielsen D.A."/>
            <person name="Solomon M.B."/>
            <person name="Breakwell D.P."/>
            <person name="Burnett S.H."/>
            <person name="Grose J.H."/>
        </authorList>
    </citation>
    <scope>NUCLEOTIDE SEQUENCE [LARGE SCALE GENOMIC DNA]</scope>
    <source>
        <strain evidence="11 12">KCOM 1279</strain>
    </source>
</reference>
<evidence type="ECO:0000256" key="10">
    <source>
        <dbReference type="RuleBase" id="RU003812"/>
    </source>
</evidence>
<feature type="binding site" evidence="8">
    <location>
        <begin position="34"/>
        <end position="41"/>
    </location>
    <ligand>
        <name>ATP</name>
        <dbReference type="ChEBI" id="CHEBI:30616"/>
    </ligand>
</feature>
<feature type="binding site" description="in other chain" evidence="8">
    <location>
        <position position="116"/>
    </location>
    <ligand>
        <name>deamido-NAD(+)</name>
        <dbReference type="ChEBI" id="CHEBI:58437"/>
        <note>ligand shared between two neighboring subunits</note>
    </ligand>
</feature>
<dbReference type="InterPro" id="IPR003694">
    <property type="entry name" value="NAD_synthase"/>
</dbReference>
<keyword evidence="7 8" id="KW-0520">NAD</keyword>
<evidence type="ECO:0000256" key="4">
    <source>
        <dbReference type="ARBA" id="ARBA00022741"/>
    </source>
</evidence>
<dbReference type="SUPFAM" id="SSF52402">
    <property type="entry name" value="Adenine nucleotide alpha hydrolases-like"/>
    <property type="match status" value="1"/>
</dbReference>
<comment type="function">
    <text evidence="8">Catalyzes the ATP-dependent amidation of deamido-NAD to form NAD. Uses ammonia as a nitrogen source.</text>
</comment>
<dbReference type="HAMAP" id="MF_00193">
    <property type="entry name" value="NadE_ammonia_dep"/>
    <property type="match status" value="1"/>
</dbReference>
<dbReference type="OrthoDB" id="9803818at2"/>
<dbReference type="Pfam" id="PF02540">
    <property type="entry name" value="NAD_synthase"/>
    <property type="match status" value="1"/>
</dbReference>
<dbReference type="FunFam" id="3.40.50.620:FF:000106">
    <property type="entry name" value="Glutamine-dependent NAD(+) synthetase"/>
    <property type="match status" value="1"/>
</dbReference>
<evidence type="ECO:0000256" key="8">
    <source>
        <dbReference type="HAMAP-Rule" id="MF_00193"/>
    </source>
</evidence>
<proteinExistence type="inferred from homology"/>
<dbReference type="NCBIfam" id="TIGR00552">
    <property type="entry name" value="nadE"/>
    <property type="match status" value="1"/>
</dbReference>
<dbReference type="Proteomes" id="UP000063147">
    <property type="component" value="Chromosome"/>
</dbReference>
<protein>
    <recommendedName>
        <fullName evidence="8 10">NH(3)-dependent NAD(+) synthetase</fullName>
        <ecNumber evidence="8 10">6.3.1.5</ecNumber>
    </recommendedName>
</protein>
<keyword evidence="2 8" id="KW-0436">Ligase</keyword>
<dbReference type="EMBL" id="CP012713">
    <property type="protein sequence ID" value="ALF17629.1"/>
    <property type="molecule type" value="Genomic_DNA"/>
</dbReference>
<evidence type="ECO:0000313" key="11">
    <source>
        <dbReference type="EMBL" id="ALF17629.1"/>
    </source>
</evidence>